<organism evidence="4 5">
    <name type="scientific">Paenibacillus psychroresistens</name>
    <dbReference type="NCBI Taxonomy" id="1778678"/>
    <lineage>
        <taxon>Bacteria</taxon>
        <taxon>Bacillati</taxon>
        <taxon>Bacillota</taxon>
        <taxon>Bacilli</taxon>
        <taxon>Bacillales</taxon>
        <taxon>Paenibacillaceae</taxon>
        <taxon>Paenibacillus</taxon>
    </lineage>
</organism>
<evidence type="ECO:0000256" key="1">
    <source>
        <dbReference type="ARBA" id="ARBA00005582"/>
    </source>
</evidence>
<keyword evidence="5" id="KW-1185">Reference proteome</keyword>
<accession>A0A6B8RL58</accession>
<dbReference type="EMBL" id="CP034235">
    <property type="protein sequence ID" value="QGQ96494.1"/>
    <property type="molecule type" value="Genomic_DNA"/>
</dbReference>
<sequence length="144" mass="17069">MESDYVYKVTAYITRFNKGNQQLLVFKEKDYEHLGFQVPGGTVEKNEDLQAAIIREIKEEAGINEVSNVKYLGEFTYNMEKPDRIIKRYYYQMQADSPEYFTHIVQSDDEDNGWIYEYSWLDLKEKPTLFNHLGVHLDKVSNHL</sequence>
<comment type="similarity">
    <text evidence="1">Belongs to the Nudix hydrolase family.</text>
</comment>
<proteinExistence type="inferred from homology"/>
<dbReference type="InterPro" id="IPR020084">
    <property type="entry name" value="NUDIX_hydrolase_CS"/>
</dbReference>
<dbReference type="SUPFAM" id="SSF55811">
    <property type="entry name" value="Nudix"/>
    <property type="match status" value="1"/>
</dbReference>
<dbReference type="OrthoDB" id="2661124at2"/>
<protein>
    <submittedName>
        <fullName evidence="4">NUDIX domain-containing protein</fullName>
    </submittedName>
</protein>
<dbReference type="PROSITE" id="PS51462">
    <property type="entry name" value="NUDIX"/>
    <property type="match status" value="1"/>
</dbReference>
<dbReference type="Pfam" id="PF00293">
    <property type="entry name" value="NUDIX"/>
    <property type="match status" value="1"/>
</dbReference>
<evidence type="ECO:0000313" key="4">
    <source>
        <dbReference type="EMBL" id="QGQ96494.1"/>
    </source>
</evidence>
<dbReference type="PROSITE" id="PS00893">
    <property type="entry name" value="NUDIX_BOX"/>
    <property type="match status" value="1"/>
</dbReference>
<dbReference type="GO" id="GO:0016787">
    <property type="term" value="F:hydrolase activity"/>
    <property type="evidence" value="ECO:0007669"/>
    <property type="project" value="UniProtKB-KW"/>
</dbReference>
<name>A0A6B8RL58_9BACL</name>
<gene>
    <name evidence="4" type="ORF">EHS13_17180</name>
</gene>
<dbReference type="Proteomes" id="UP000426246">
    <property type="component" value="Chromosome"/>
</dbReference>
<feature type="domain" description="Nudix hydrolase" evidence="3">
    <location>
        <begin position="6"/>
        <end position="144"/>
    </location>
</feature>
<dbReference type="InterPro" id="IPR000086">
    <property type="entry name" value="NUDIX_hydrolase_dom"/>
</dbReference>
<evidence type="ECO:0000259" key="3">
    <source>
        <dbReference type="PROSITE" id="PS51462"/>
    </source>
</evidence>
<dbReference type="AlphaFoldDB" id="A0A6B8RL58"/>
<dbReference type="PANTHER" id="PTHR43736:SF1">
    <property type="entry name" value="DIHYDRONEOPTERIN TRIPHOSPHATE DIPHOSPHATASE"/>
    <property type="match status" value="1"/>
</dbReference>
<dbReference type="PANTHER" id="PTHR43736">
    <property type="entry name" value="ADP-RIBOSE PYROPHOSPHATASE"/>
    <property type="match status" value="1"/>
</dbReference>
<keyword evidence="2" id="KW-0378">Hydrolase</keyword>
<reference evidence="5" key="1">
    <citation type="submission" date="2018-11" db="EMBL/GenBank/DDBJ databases">
        <title>Complete genome sequence of Paenibacillus sp. ML311-T8.</title>
        <authorList>
            <person name="Nam Y.-D."/>
            <person name="Kang J."/>
            <person name="Chung W.-H."/>
            <person name="Park Y.S."/>
        </authorList>
    </citation>
    <scope>NUCLEOTIDE SEQUENCE [LARGE SCALE GENOMIC DNA]</scope>
    <source>
        <strain evidence="5">ML311-T8</strain>
    </source>
</reference>
<dbReference type="Gene3D" id="3.90.79.10">
    <property type="entry name" value="Nucleoside Triphosphate Pyrophosphohydrolase"/>
    <property type="match status" value="1"/>
</dbReference>
<evidence type="ECO:0000256" key="2">
    <source>
        <dbReference type="ARBA" id="ARBA00022801"/>
    </source>
</evidence>
<evidence type="ECO:0000313" key="5">
    <source>
        <dbReference type="Proteomes" id="UP000426246"/>
    </source>
</evidence>
<dbReference type="InterPro" id="IPR015797">
    <property type="entry name" value="NUDIX_hydrolase-like_dom_sf"/>
</dbReference>
<dbReference type="KEGG" id="ppsc:EHS13_17180"/>
<dbReference type="RefSeq" id="WP_155701558.1">
    <property type="nucleotide sequence ID" value="NZ_CP034235.1"/>
</dbReference>